<proteinExistence type="predicted"/>
<name>A0A077EI13_9FLAO</name>
<reference evidence="1" key="1">
    <citation type="journal article" date="2013" name="Lancet">
        <title>First case of E anophelis outbreak in an intensive-care unit.</title>
        <authorList>
            <person name="Teo J."/>
            <person name="Tan S.Y."/>
            <person name="Tay M."/>
            <person name="Ding Y."/>
            <person name="Kjelleberg S."/>
            <person name="Givskov M."/>
            <person name="Lin R.T."/>
            <person name="Yang L."/>
        </authorList>
    </citation>
    <scope>NUCLEOTIDE SEQUENCE [LARGE SCALE GENOMIC DNA]</scope>
    <source>
        <strain evidence="1">NUHP1</strain>
    </source>
</reference>
<dbReference type="STRING" id="1338011.BD94_3501"/>
<dbReference type="RefSeq" id="WP_024566393.1">
    <property type="nucleotide sequence ID" value="NZ_CP007547.1"/>
</dbReference>
<dbReference type="AlphaFoldDB" id="A0A077EI13"/>
<dbReference type="HOGENOM" id="CLU_899728_0_0_10"/>
<evidence type="ECO:0000313" key="1">
    <source>
        <dbReference type="EMBL" id="AIL47276.1"/>
    </source>
</evidence>
<dbReference type="KEGG" id="eao:BD94_3501"/>
<dbReference type="EMBL" id="CP007547">
    <property type="protein sequence ID" value="AIL47276.1"/>
    <property type="molecule type" value="Genomic_DNA"/>
</dbReference>
<accession>A0A077EI13</accession>
<protein>
    <submittedName>
        <fullName evidence="1">Uncharacterized protein</fullName>
    </submittedName>
</protein>
<reference evidence="1" key="2">
    <citation type="journal article" date="2015" name="Genome Biol. Evol.">
        <title>Complete Genome Sequence and Transcriptomic Analysis of the Novel Pathogen Elizabethkingia anophelis in Response to Oxidative Stress.</title>
        <authorList>
            <person name="Li Y."/>
            <person name="Liu Y."/>
            <person name="Chew S.C."/>
            <person name="Tay M."/>
            <person name="Salido M.M."/>
            <person name="Teo J."/>
            <person name="Lauro F.M."/>
            <person name="Givskov M."/>
            <person name="Yang L."/>
        </authorList>
    </citation>
    <scope>NUCLEOTIDE SEQUENCE</scope>
    <source>
        <strain evidence="1">NUHP1</strain>
    </source>
</reference>
<organism evidence="1 2">
    <name type="scientific">Elizabethkingia anophelis NUHP1</name>
    <dbReference type="NCBI Taxonomy" id="1338011"/>
    <lineage>
        <taxon>Bacteria</taxon>
        <taxon>Pseudomonadati</taxon>
        <taxon>Bacteroidota</taxon>
        <taxon>Flavobacteriia</taxon>
        <taxon>Flavobacteriales</taxon>
        <taxon>Weeksellaceae</taxon>
        <taxon>Elizabethkingia</taxon>
    </lineage>
</organism>
<gene>
    <name evidence="1" type="ORF">BD94_3501</name>
</gene>
<evidence type="ECO:0000313" key="2">
    <source>
        <dbReference type="Proteomes" id="UP000028933"/>
    </source>
</evidence>
<dbReference type="Proteomes" id="UP000028933">
    <property type="component" value="Chromosome"/>
</dbReference>
<sequence>MFNIAPGGGREYYWKHLFGKSKIKGQNGKNKIINDIDIFKESAYRKYKISSNQNIFYFDGSSLGGLTSSGDARKKLGKETAKKKLASLLGTMKGKKYYFISHSEGGAFASGIAEYLVENGIEVGEHITLSCDEADEFEAHPKVPTYQLTPMYFTKDDKVLKELANYARFASHSQQIKKYGNYYAIVDWMVGDYQLKNSKKYGIIKINEENVDWTTLHTYLIDKRLFEWIDDLKEVILFVGVNTSQGATKNKTNFYKINDTFVTNNIPK</sequence>